<evidence type="ECO:0000259" key="3">
    <source>
        <dbReference type="PROSITE" id="PS51186"/>
    </source>
</evidence>
<dbReference type="Gene3D" id="3.40.630.30">
    <property type="match status" value="1"/>
</dbReference>
<dbReference type="InterPro" id="IPR016181">
    <property type="entry name" value="Acyl_CoA_acyltransferase"/>
</dbReference>
<dbReference type="PANTHER" id="PTHR43877:SF2">
    <property type="entry name" value="AMINOALKYLPHOSPHONATE N-ACETYLTRANSFERASE-RELATED"/>
    <property type="match status" value="1"/>
</dbReference>
<dbReference type="InterPro" id="IPR050832">
    <property type="entry name" value="Bact_Acetyltransf"/>
</dbReference>
<keyword evidence="5" id="KW-1185">Reference proteome</keyword>
<name>A0ABV8GGU6_9ACTN</name>
<dbReference type="PROSITE" id="PS51186">
    <property type="entry name" value="GNAT"/>
    <property type="match status" value="1"/>
</dbReference>
<dbReference type="InterPro" id="IPR000182">
    <property type="entry name" value="GNAT_dom"/>
</dbReference>
<proteinExistence type="predicted"/>
<comment type="caution">
    <text evidence="4">The sequence shown here is derived from an EMBL/GenBank/DDBJ whole genome shotgun (WGS) entry which is preliminary data.</text>
</comment>
<keyword evidence="1" id="KW-0808">Transferase</keyword>
<evidence type="ECO:0000313" key="4">
    <source>
        <dbReference type="EMBL" id="MFC4011369.1"/>
    </source>
</evidence>
<feature type="domain" description="N-acetyltransferase" evidence="3">
    <location>
        <begin position="1"/>
        <end position="143"/>
    </location>
</feature>
<dbReference type="Pfam" id="PF13673">
    <property type="entry name" value="Acetyltransf_10"/>
    <property type="match status" value="1"/>
</dbReference>
<gene>
    <name evidence="4" type="ORF">ACFOY2_29360</name>
</gene>
<evidence type="ECO:0000256" key="2">
    <source>
        <dbReference type="ARBA" id="ARBA00023315"/>
    </source>
</evidence>
<protein>
    <submittedName>
        <fullName evidence="4">GNAT family N-acetyltransferase</fullName>
    </submittedName>
</protein>
<evidence type="ECO:0000256" key="1">
    <source>
        <dbReference type="ARBA" id="ARBA00022679"/>
    </source>
</evidence>
<sequence length="160" mass="17137">MDIRPRSPQDMDACVAALAQVQAADRYPVDWPDDPAGWLTPKGLVLAWVAVEGGSVLGHVALTGDLEVTRLFVSPAARGRGLAARLLDTVRAAADGPLKLEVSSEGRAAIVFYERRGWRRVASTRATWRNAAGEPALLHHYVSPPAGQSLTRPSARPPTP</sequence>
<accession>A0ABV8GGU6</accession>
<dbReference type="RefSeq" id="WP_379531327.1">
    <property type="nucleotide sequence ID" value="NZ_JBHSBI010000016.1"/>
</dbReference>
<dbReference type="SUPFAM" id="SSF55729">
    <property type="entry name" value="Acyl-CoA N-acyltransferases (Nat)"/>
    <property type="match status" value="1"/>
</dbReference>
<evidence type="ECO:0000313" key="5">
    <source>
        <dbReference type="Proteomes" id="UP001595851"/>
    </source>
</evidence>
<organism evidence="4 5">
    <name type="scientific">Nonomuraea purpurea</name>
    <dbReference type="NCBI Taxonomy" id="1849276"/>
    <lineage>
        <taxon>Bacteria</taxon>
        <taxon>Bacillati</taxon>
        <taxon>Actinomycetota</taxon>
        <taxon>Actinomycetes</taxon>
        <taxon>Streptosporangiales</taxon>
        <taxon>Streptosporangiaceae</taxon>
        <taxon>Nonomuraea</taxon>
    </lineage>
</organism>
<dbReference type="CDD" id="cd04301">
    <property type="entry name" value="NAT_SF"/>
    <property type="match status" value="1"/>
</dbReference>
<dbReference type="EMBL" id="JBHSBI010000016">
    <property type="protein sequence ID" value="MFC4011369.1"/>
    <property type="molecule type" value="Genomic_DNA"/>
</dbReference>
<dbReference type="Proteomes" id="UP001595851">
    <property type="component" value="Unassembled WGS sequence"/>
</dbReference>
<dbReference type="PANTHER" id="PTHR43877">
    <property type="entry name" value="AMINOALKYLPHOSPHONATE N-ACETYLTRANSFERASE-RELATED-RELATED"/>
    <property type="match status" value="1"/>
</dbReference>
<keyword evidence="2" id="KW-0012">Acyltransferase</keyword>
<reference evidence="5" key="1">
    <citation type="journal article" date="2019" name="Int. J. Syst. Evol. Microbiol.">
        <title>The Global Catalogue of Microorganisms (GCM) 10K type strain sequencing project: providing services to taxonomists for standard genome sequencing and annotation.</title>
        <authorList>
            <consortium name="The Broad Institute Genomics Platform"/>
            <consortium name="The Broad Institute Genome Sequencing Center for Infectious Disease"/>
            <person name="Wu L."/>
            <person name="Ma J."/>
        </authorList>
    </citation>
    <scope>NUCLEOTIDE SEQUENCE [LARGE SCALE GENOMIC DNA]</scope>
    <source>
        <strain evidence="5">TBRC 1276</strain>
    </source>
</reference>